<reference evidence="7 8" key="1">
    <citation type="submission" date="2024-01" db="EMBL/GenBank/DDBJ databases">
        <title>Complete genome of Cladobotryum mycophilum ATHUM6906.</title>
        <authorList>
            <person name="Christinaki A.C."/>
            <person name="Myridakis A.I."/>
            <person name="Kouvelis V.N."/>
        </authorList>
    </citation>
    <scope>NUCLEOTIDE SEQUENCE [LARGE SCALE GENOMIC DNA]</scope>
    <source>
        <strain evidence="7 8">ATHUM6906</strain>
    </source>
</reference>
<dbReference type="PRINTS" id="PR00411">
    <property type="entry name" value="PNDRDTASEI"/>
</dbReference>
<evidence type="ECO:0000313" key="8">
    <source>
        <dbReference type="Proteomes" id="UP001338125"/>
    </source>
</evidence>
<feature type="domain" description="FAD dependent oxidoreductase" evidence="6">
    <location>
        <begin position="8"/>
        <end position="395"/>
    </location>
</feature>
<dbReference type="PANTHER" id="PTHR10961">
    <property type="entry name" value="PEROXISOMAL SARCOSINE OXIDASE"/>
    <property type="match status" value="1"/>
</dbReference>
<dbReference type="Pfam" id="PF01266">
    <property type="entry name" value="DAO"/>
    <property type="match status" value="1"/>
</dbReference>
<accession>A0ABR0SXP9</accession>
<evidence type="ECO:0000256" key="4">
    <source>
        <dbReference type="ARBA" id="ARBA00022827"/>
    </source>
</evidence>
<dbReference type="InterPro" id="IPR036188">
    <property type="entry name" value="FAD/NAD-bd_sf"/>
</dbReference>
<dbReference type="InterPro" id="IPR006076">
    <property type="entry name" value="FAD-dep_OxRdtase"/>
</dbReference>
<organism evidence="7 8">
    <name type="scientific">Cladobotryum mycophilum</name>
    <dbReference type="NCBI Taxonomy" id="491253"/>
    <lineage>
        <taxon>Eukaryota</taxon>
        <taxon>Fungi</taxon>
        <taxon>Dikarya</taxon>
        <taxon>Ascomycota</taxon>
        <taxon>Pezizomycotina</taxon>
        <taxon>Sordariomycetes</taxon>
        <taxon>Hypocreomycetidae</taxon>
        <taxon>Hypocreales</taxon>
        <taxon>Hypocreaceae</taxon>
        <taxon>Cladobotryum</taxon>
    </lineage>
</organism>
<evidence type="ECO:0000256" key="5">
    <source>
        <dbReference type="ARBA" id="ARBA00023002"/>
    </source>
</evidence>
<dbReference type="InterPro" id="IPR045170">
    <property type="entry name" value="MTOX"/>
</dbReference>
<keyword evidence="4" id="KW-0274">FAD</keyword>
<evidence type="ECO:0000313" key="7">
    <source>
        <dbReference type="EMBL" id="KAK5996864.1"/>
    </source>
</evidence>
<protein>
    <submittedName>
        <fullName evidence="7">Bifunctional amine oxidase</fullName>
    </submittedName>
</protein>
<dbReference type="SUPFAM" id="SSF51905">
    <property type="entry name" value="FAD/NAD(P)-binding domain"/>
    <property type="match status" value="1"/>
</dbReference>
<dbReference type="Gene3D" id="3.50.50.60">
    <property type="entry name" value="FAD/NAD(P)-binding domain"/>
    <property type="match status" value="1"/>
</dbReference>
<name>A0ABR0SXP9_9HYPO</name>
<proteinExistence type="inferred from homology"/>
<dbReference type="Gene3D" id="3.30.9.10">
    <property type="entry name" value="D-Amino Acid Oxidase, subunit A, domain 2"/>
    <property type="match status" value="1"/>
</dbReference>
<sequence>MASTDLFDVVVVGGGPIGLATAYEVAKAGSKAVVLEQNNFFNQSGSSGDLARMFRTMYTEDFMADLAKEAMDLWDDLEKDAGTALRWMSGLLNFGDKDLGEHTPEGTLLGPIPNLQRLNMTYQELTAKEIEERYPFKNLNSEWLGLFAPDNGVINVQLLLRTLLSLAKAYGAEARQHTRVEAIHLSQDDKSIWEVHTKHHETESIVYRTKKIVIASGAFANHVLKPSFGISLDLDIWEMVACYFNCNAGPGGTIFPSYVHPRRHVVPVRARQGRPVPALLRVSHAALGPPNLARIAVDAATRRIKDPSERLTNVLNPEDIKNVQDFVRDHVAGLDSTVPAYTTSCLQTNVFDNMFVLDFVPEKYLHGGPKDSVVVFTAGWAMKFVPMLGKALAELALTGKSKYALEEFAITRKDPITGKGIIVDGEARHSENVSSFAFKQQGSGSSIRGLHNTGS</sequence>
<evidence type="ECO:0000256" key="3">
    <source>
        <dbReference type="ARBA" id="ARBA00022630"/>
    </source>
</evidence>
<keyword evidence="3" id="KW-0285">Flavoprotein</keyword>
<comment type="cofactor">
    <cofactor evidence="1">
        <name>FAD</name>
        <dbReference type="ChEBI" id="CHEBI:57692"/>
    </cofactor>
</comment>
<comment type="caution">
    <text evidence="7">The sequence shown here is derived from an EMBL/GenBank/DDBJ whole genome shotgun (WGS) entry which is preliminary data.</text>
</comment>
<dbReference type="Proteomes" id="UP001338125">
    <property type="component" value="Unassembled WGS sequence"/>
</dbReference>
<evidence type="ECO:0000256" key="2">
    <source>
        <dbReference type="ARBA" id="ARBA00010989"/>
    </source>
</evidence>
<dbReference type="EMBL" id="JAVFKD010000002">
    <property type="protein sequence ID" value="KAK5996864.1"/>
    <property type="molecule type" value="Genomic_DNA"/>
</dbReference>
<comment type="similarity">
    <text evidence="2">Belongs to the MSOX/MTOX family.</text>
</comment>
<dbReference type="PANTHER" id="PTHR10961:SF7">
    <property type="entry name" value="FAD DEPENDENT OXIDOREDUCTASE DOMAIN-CONTAINING PROTEIN"/>
    <property type="match status" value="1"/>
</dbReference>
<evidence type="ECO:0000259" key="6">
    <source>
        <dbReference type="Pfam" id="PF01266"/>
    </source>
</evidence>
<evidence type="ECO:0000256" key="1">
    <source>
        <dbReference type="ARBA" id="ARBA00001974"/>
    </source>
</evidence>
<keyword evidence="5" id="KW-0560">Oxidoreductase</keyword>
<keyword evidence="8" id="KW-1185">Reference proteome</keyword>
<gene>
    <name evidence="7" type="ORF">PT974_02209</name>
</gene>